<evidence type="ECO:0000313" key="3">
    <source>
        <dbReference type="EMBL" id="MBB1059188.1"/>
    </source>
</evidence>
<dbReference type="Proteomes" id="UP000523196">
    <property type="component" value="Unassembled WGS sequence"/>
</dbReference>
<feature type="region of interest" description="Disordered" evidence="1">
    <location>
        <begin position="37"/>
        <end position="57"/>
    </location>
</feature>
<comment type="caution">
    <text evidence="3">The sequence shown here is derived from an EMBL/GenBank/DDBJ whole genome shotgun (WGS) entry which is preliminary data.</text>
</comment>
<dbReference type="EMBL" id="JACHTF010000001">
    <property type="protein sequence ID" value="MBB1059188.1"/>
    <property type="molecule type" value="Genomic_DNA"/>
</dbReference>
<proteinExistence type="predicted"/>
<evidence type="ECO:0000313" key="4">
    <source>
        <dbReference type="Proteomes" id="UP000523196"/>
    </source>
</evidence>
<protein>
    <recommendedName>
        <fullName evidence="5">DUF3379 domain-containing protein</fullName>
    </recommendedName>
</protein>
<dbReference type="AlphaFoldDB" id="A0A7W3Y4A7"/>
<gene>
    <name evidence="3" type="ORF">H4F98_01220</name>
</gene>
<feature type="transmembrane region" description="Helical" evidence="2">
    <location>
        <begin position="62"/>
        <end position="83"/>
    </location>
</feature>
<keyword evidence="2" id="KW-1133">Transmembrane helix</keyword>
<accession>A0A7W3Y4A7</accession>
<keyword evidence="2" id="KW-0472">Membrane</keyword>
<sequence>MTHETDTDHTPDAPLPDDLRWQLRGLRTDAAPSHDLWPGIAGRLTPRTATTTPPTARSRRRWLAPLALAASLLLVATTLGWYLPPAGDAPAGAGVATTGAPATQAPPAADPAWAYQREVAGLTRQYQAAFNALGAVPGDPSLQPAINDLDRNADMILDALAQQPDSRLLLDQLRRTYAQRLALSQRMLNT</sequence>
<feature type="compositionally biased region" description="Low complexity" evidence="1">
    <location>
        <begin position="41"/>
        <end position="56"/>
    </location>
</feature>
<name>A0A7W3Y4A7_9GAMM</name>
<evidence type="ECO:0008006" key="5">
    <source>
        <dbReference type="Google" id="ProtNLM"/>
    </source>
</evidence>
<organism evidence="3 4">
    <name type="scientific">Marilutibacter spongiae</name>
    <dbReference type="NCBI Taxonomy" id="2025720"/>
    <lineage>
        <taxon>Bacteria</taxon>
        <taxon>Pseudomonadati</taxon>
        <taxon>Pseudomonadota</taxon>
        <taxon>Gammaproteobacteria</taxon>
        <taxon>Lysobacterales</taxon>
        <taxon>Lysobacteraceae</taxon>
        <taxon>Marilutibacter</taxon>
    </lineage>
</organism>
<evidence type="ECO:0000256" key="2">
    <source>
        <dbReference type="SAM" id="Phobius"/>
    </source>
</evidence>
<keyword evidence="4" id="KW-1185">Reference proteome</keyword>
<reference evidence="3 4" key="1">
    <citation type="submission" date="2020-08" db="EMBL/GenBank/DDBJ databases">
        <authorList>
            <person name="Xu S."/>
            <person name="Li A."/>
        </authorList>
    </citation>
    <scope>NUCLEOTIDE SEQUENCE [LARGE SCALE GENOMIC DNA]</scope>
    <source>
        <strain evidence="3 4">119BY6-57</strain>
    </source>
</reference>
<dbReference type="RefSeq" id="WP_182684833.1">
    <property type="nucleotide sequence ID" value="NZ_JACHTF010000001.1"/>
</dbReference>
<evidence type="ECO:0000256" key="1">
    <source>
        <dbReference type="SAM" id="MobiDB-lite"/>
    </source>
</evidence>
<keyword evidence="2" id="KW-0812">Transmembrane</keyword>